<evidence type="ECO:0000313" key="2">
    <source>
        <dbReference type="Proteomes" id="UP000035720"/>
    </source>
</evidence>
<dbReference type="STRING" id="1193518.BN13_930012"/>
<dbReference type="EMBL" id="CAJC01000209">
    <property type="protein sequence ID" value="CCI55021.1"/>
    <property type="molecule type" value="Genomic_DNA"/>
</dbReference>
<organism evidence="1 2">
    <name type="scientific">Nostocoides jenkinsii Ben 74</name>
    <dbReference type="NCBI Taxonomy" id="1193518"/>
    <lineage>
        <taxon>Bacteria</taxon>
        <taxon>Bacillati</taxon>
        <taxon>Actinomycetota</taxon>
        <taxon>Actinomycetes</taxon>
        <taxon>Micrococcales</taxon>
        <taxon>Intrasporangiaceae</taxon>
        <taxon>Nostocoides</taxon>
    </lineage>
</organism>
<dbReference type="Proteomes" id="UP000035720">
    <property type="component" value="Unassembled WGS sequence"/>
</dbReference>
<dbReference type="AlphaFoldDB" id="A0A077MCI6"/>
<keyword evidence="2" id="KW-1185">Reference proteome</keyword>
<comment type="caution">
    <text evidence="1">The sequence shown here is derived from an EMBL/GenBank/DDBJ whole genome shotgun (WGS) entry which is preliminary data.</text>
</comment>
<accession>A0A077MCI6</accession>
<evidence type="ECO:0000313" key="1">
    <source>
        <dbReference type="EMBL" id="CCI55021.1"/>
    </source>
</evidence>
<proteinExistence type="predicted"/>
<name>A0A077MCI6_9MICO</name>
<protein>
    <submittedName>
        <fullName evidence="1">Uncharacterized protein</fullName>
    </submittedName>
</protein>
<gene>
    <name evidence="1" type="ORF">BN13_930012</name>
</gene>
<reference evidence="1 2" key="1">
    <citation type="journal article" date="2013" name="ISME J.">
        <title>A metabolic model for members of the genus Tetrasphaera involved in enhanced biological phosphorus removal.</title>
        <authorList>
            <person name="Kristiansen R."/>
            <person name="Nguyen H.T.T."/>
            <person name="Saunders A.M."/>
            <person name="Nielsen J.L."/>
            <person name="Wimmer R."/>
            <person name="Le V.Q."/>
            <person name="McIlroy S.J."/>
            <person name="Petrovski S."/>
            <person name="Seviour R.J."/>
            <person name="Calteau A."/>
            <person name="Nielsen K.L."/>
            <person name="Nielsen P.H."/>
        </authorList>
    </citation>
    <scope>NUCLEOTIDE SEQUENCE [LARGE SCALE GENOMIC DNA]</scope>
    <source>
        <strain evidence="1 2">Ben 74</strain>
    </source>
</reference>
<sequence length="88" mass="9684">MGSWGDAMLDAIETGRRNGQLGLIVEGYDAAASISLEAITEVLDRIEAKVEAGKNLSADEKVMRTELYAIKSKIERKLTDYWQTTYGG</sequence>